<dbReference type="RefSeq" id="NP_073352.1">
    <property type="nucleotide sequence ID" value="NC_002641.1"/>
</dbReference>
<proteinExistence type="predicted"/>
<accession>Q9DGT5</accession>
<keyword evidence="3" id="KW-1185">Reference proteome</keyword>
<dbReference type="KEGG" id="vg:918583"/>
<reference evidence="1" key="1">
    <citation type="journal article" date="2001" name="J. Gen. Virol.">
        <title>The genome of herpesvirus of turkeys: comparative analysis with Marek's disease viruses.</title>
        <authorList>
            <person name="Kingham B.F."/>
            <person name="Zelnik V."/>
            <person name="Kopacek J."/>
            <person name="Majerciak V."/>
            <person name="Ney E."/>
            <person name="Schmidt C.J."/>
        </authorList>
    </citation>
    <scope>NUCLEOTIDE SEQUENCE</scope>
    <source>
        <strain evidence="1">FC126</strain>
    </source>
</reference>
<evidence type="ECO:0000313" key="1">
    <source>
        <dbReference type="EMBL" id="AAG30098.1"/>
    </source>
</evidence>
<evidence type="ECO:0000313" key="3">
    <source>
        <dbReference type="Proteomes" id="UP000175168"/>
    </source>
</evidence>
<dbReference type="Pfam" id="PF07013">
    <property type="entry name" value="DUF1314"/>
    <property type="match status" value="1"/>
</dbReference>
<dbReference type="Proteomes" id="UP000175168">
    <property type="component" value="Segment"/>
</dbReference>
<reference evidence="2 3" key="2">
    <citation type="journal article" date="2001" name="J. Virol.">
        <title>The genome of turkey herpesvirus.</title>
        <authorList>
            <person name="Afonso C.L."/>
            <person name="Tulman E.R."/>
            <person name="Lu Z."/>
            <person name="Zsak L."/>
            <person name="Rock D.L."/>
            <person name="Kutish G.F."/>
        </authorList>
    </citation>
    <scope>NUCLEOTIDE SEQUENCE [LARGE SCALE GENOMIC DNA]</scope>
    <source>
        <strain evidence="2">FC126</strain>
    </source>
</reference>
<dbReference type="OrthoDB" id="38563at10239"/>
<evidence type="ECO:0000313" key="2">
    <source>
        <dbReference type="EMBL" id="AAG45796.1"/>
    </source>
</evidence>
<protein>
    <submittedName>
        <fullName evidence="1">LORF4</fullName>
    </submittedName>
    <submittedName>
        <fullName evidence="2">Similar to VZV orf2, EHV-4 gene 3</fullName>
    </submittedName>
</protein>
<dbReference type="InterPro" id="IPR010741">
    <property type="entry name" value="DUF1314"/>
</dbReference>
<dbReference type="EMBL" id="AF282130">
    <property type="protein sequence ID" value="AAG30098.1"/>
    <property type="molecule type" value="Genomic_DNA"/>
</dbReference>
<dbReference type="GeneID" id="918583"/>
<organismHost>
    <name type="scientific">Gallus gallus</name>
    <name type="common">Chicken</name>
    <dbReference type="NCBI Taxonomy" id="9031"/>
</organismHost>
<name>Q9DGT5_MEHV1</name>
<gene>
    <name evidence="2" type="primary">HVT066</name>
    <name evidence="1" type="synonym">LORF4</name>
</gene>
<sequence length="185" mass="20294">MGSRCSKKSACVDKTLVQSLRGRNLDLPHGGYLGIFANAGATTVRFVPSGSSRPMMLTHIGHACTDGLLREFVIFEGQDGSVYGTDNNVSLHFLGRNLHDILSKRGMSQRDVMVIKGKFFRSEITQLPKQRSRLKEKSDGSIRTCMDSVRINHNRSTVGHFGNSNAKRCTSAITTPTMHIVTPAS</sequence>
<organismHost>
    <name type="scientific">Meleagris gallopavo</name>
    <name type="common">Wild turkey</name>
    <dbReference type="NCBI Taxonomy" id="9103"/>
</organismHost>
<dbReference type="EMBL" id="AF291866">
    <property type="protein sequence ID" value="AAG45796.1"/>
    <property type="molecule type" value="Genomic_DNA"/>
</dbReference>
<reference evidence="1" key="3">
    <citation type="submission" date="2004-11" db="EMBL/GenBank/DDBJ databases">
        <authorList>
            <person name="Aouacheria A.J."/>
            <person name="Banyai M."/>
            <person name="Rigal D."/>
            <person name="Schmidt C.J."/>
            <person name="Gillet G."/>
        </authorList>
    </citation>
    <scope>NUCLEOTIDE SEQUENCE</scope>
    <source>
        <strain evidence="1">FC126</strain>
    </source>
</reference>
<organism evidence="2 3">
    <name type="scientific">Meleagrid herpesvirus 1</name>
    <name type="common">MeHV-1</name>
    <name type="synonym">Turkey herpesvirus</name>
    <dbReference type="NCBI Taxonomy" id="37108"/>
    <lineage>
        <taxon>Viruses</taxon>
        <taxon>Duplodnaviria</taxon>
        <taxon>Heunggongvirae</taxon>
        <taxon>Peploviricota</taxon>
        <taxon>Herviviricetes</taxon>
        <taxon>Herpesvirales</taxon>
        <taxon>Orthoherpesviridae</taxon>
        <taxon>Alphaherpesvirinae</taxon>
        <taxon>Mardivirus</taxon>
        <taxon>Mardivirus meleagridalpha1</taxon>
    </lineage>
</organism>